<dbReference type="Proteomes" id="UP001060215">
    <property type="component" value="Chromosome 11"/>
</dbReference>
<gene>
    <name evidence="1" type="ORF">LOK49_LG15G02344</name>
</gene>
<name>A0ACC0F5M5_9ERIC</name>
<dbReference type="EMBL" id="CM045768">
    <property type="protein sequence ID" value="KAI7984058.1"/>
    <property type="molecule type" value="Genomic_DNA"/>
</dbReference>
<keyword evidence="2" id="KW-1185">Reference proteome</keyword>
<evidence type="ECO:0000313" key="2">
    <source>
        <dbReference type="Proteomes" id="UP001060215"/>
    </source>
</evidence>
<reference evidence="1 2" key="1">
    <citation type="journal article" date="2022" name="Plant J.">
        <title>Chromosome-level genome of Camellia lanceoleosa provides a valuable resource for understanding genome evolution and self-incompatibility.</title>
        <authorList>
            <person name="Gong W."/>
            <person name="Xiao S."/>
            <person name="Wang L."/>
            <person name="Liao Z."/>
            <person name="Chang Y."/>
            <person name="Mo W."/>
            <person name="Hu G."/>
            <person name="Li W."/>
            <person name="Zhao G."/>
            <person name="Zhu H."/>
            <person name="Hu X."/>
            <person name="Ji K."/>
            <person name="Xiang X."/>
            <person name="Song Q."/>
            <person name="Yuan D."/>
            <person name="Jin S."/>
            <person name="Zhang L."/>
        </authorList>
    </citation>
    <scope>NUCLEOTIDE SEQUENCE [LARGE SCALE GENOMIC DNA]</scope>
    <source>
        <strain evidence="1">SQ_2022a</strain>
    </source>
</reference>
<proteinExistence type="predicted"/>
<sequence>MEVISNANGSFCMMSAPTSPSRCSNLNNMYFYSVPTSPIKEIGLRNASLGYESDVNFNFDDFEFETSKKFRLKVLEFDTDKKCQNFEYQLSNHQRQRRQRGDTLPSMAFADELFSNGQVLPLKPPPRLQRANGLSPQNTTASSPRSPSSVLKISFRRPSTWNDEFDPFVVALDKVKEEKRRTSHHRRARSLSPFRTTTTATTTAPQHENIKWDRQYENKQVGPLEPMQKLQIGPNRNEVIEYSKGAAYARWYRRESKQIDEPKKSSKVEKISSKGPQKHEGLGFGKRVRPVKAVVGQEGTIVKTDEANGGNVGSKRERVKGLIRKYASFGREKNDVKLKEQIAAIWKKSYLRRLTFKFKENDDQSNNTNGKVNGEPKMELTHYQPRLARCMSFGGQKKSKERV</sequence>
<accession>A0ACC0F5M5</accession>
<protein>
    <submittedName>
        <fullName evidence="1">Uncharacterized protein</fullName>
    </submittedName>
</protein>
<evidence type="ECO:0000313" key="1">
    <source>
        <dbReference type="EMBL" id="KAI7984058.1"/>
    </source>
</evidence>
<organism evidence="1 2">
    <name type="scientific">Camellia lanceoleosa</name>
    <dbReference type="NCBI Taxonomy" id="1840588"/>
    <lineage>
        <taxon>Eukaryota</taxon>
        <taxon>Viridiplantae</taxon>
        <taxon>Streptophyta</taxon>
        <taxon>Embryophyta</taxon>
        <taxon>Tracheophyta</taxon>
        <taxon>Spermatophyta</taxon>
        <taxon>Magnoliopsida</taxon>
        <taxon>eudicotyledons</taxon>
        <taxon>Gunneridae</taxon>
        <taxon>Pentapetalae</taxon>
        <taxon>asterids</taxon>
        <taxon>Ericales</taxon>
        <taxon>Theaceae</taxon>
        <taxon>Camellia</taxon>
    </lineage>
</organism>
<comment type="caution">
    <text evidence="1">The sequence shown here is derived from an EMBL/GenBank/DDBJ whole genome shotgun (WGS) entry which is preliminary data.</text>
</comment>